<sequence>MASPGEEEQCVIGKETRLQMIEAEGRLPDSLVACIGDGSNAIGLFHPFLDEPTVEMYGVEAAGRGLKSGMHAASIVRGRPPAFFMEIGPIC</sequence>
<dbReference type="AlphaFoldDB" id="K8PI23"/>
<dbReference type="EMBL" id="AGWX01000001">
    <property type="protein sequence ID" value="EKS42272.1"/>
    <property type="molecule type" value="Genomic_DNA"/>
</dbReference>
<keyword evidence="2" id="KW-0663">Pyridoxal phosphate</keyword>
<keyword evidence="4" id="KW-1185">Reference proteome</keyword>
<dbReference type="SUPFAM" id="SSF53686">
    <property type="entry name" value="Tryptophan synthase beta subunit-like PLP-dependent enzymes"/>
    <property type="match status" value="1"/>
</dbReference>
<evidence type="ECO:0000256" key="1">
    <source>
        <dbReference type="ARBA" id="ARBA00001933"/>
    </source>
</evidence>
<organism evidence="3 4">
    <name type="scientific">Afipia broomeae ATCC 49717</name>
    <dbReference type="NCBI Taxonomy" id="883078"/>
    <lineage>
        <taxon>Bacteria</taxon>
        <taxon>Pseudomonadati</taxon>
        <taxon>Pseudomonadota</taxon>
        <taxon>Alphaproteobacteria</taxon>
        <taxon>Hyphomicrobiales</taxon>
        <taxon>Nitrobacteraceae</taxon>
        <taxon>Afipia</taxon>
    </lineage>
</organism>
<dbReference type="PANTHER" id="PTHR48077">
    <property type="entry name" value="TRYPTOPHAN SYNTHASE-RELATED"/>
    <property type="match status" value="1"/>
</dbReference>
<proteinExistence type="predicted"/>
<reference evidence="3 4" key="1">
    <citation type="submission" date="2012-04" db="EMBL/GenBank/DDBJ databases">
        <title>The Genome Sequence of Afipia broomeae ATCC 49717.</title>
        <authorList>
            <consortium name="The Broad Institute Genome Sequencing Platform"/>
            <person name="Earl A."/>
            <person name="Ward D."/>
            <person name="Feldgarden M."/>
            <person name="Gevers D."/>
            <person name="Huys G."/>
            <person name="Walker B."/>
            <person name="Young S.K."/>
            <person name="Zeng Q."/>
            <person name="Gargeya S."/>
            <person name="Fitzgerald M."/>
            <person name="Haas B."/>
            <person name="Abouelleil A."/>
            <person name="Alvarado L."/>
            <person name="Arachchi H.M."/>
            <person name="Berlin A."/>
            <person name="Chapman S.B."/>
            <person name="Goldberg J."/>
            <person name="Griggs A."/>
            <person name="Gujja S."/>
            <person name="Hansen M."/>
            <person name="Howarth C."/>
            <person name="Imamovic A."/>
            <person name="Larimer J."/>
            <person name="McCowen C."/>
            <person name="Montmayeur A."/>
            <person name="Murphy C."/>
            <person name="Neiman D."/>
            <person name="Pearson M."/>
            <person name="Priest M."/>
            <person name="Roberts A."/>
            <person name="Saif S."/>
            <person name="Shea T."/>
            <person name="Sisk P."/>
            <person name="Sykes S."/>
            <person name="Wortman J."/>
            <person name="Nusbaum C."/>
            <person name="Birren B."/>
        </authorList>
    </citation>
    <scope>NUCLEOTIDE SEQUENCE [LARGE SCALE GENOMIC DNA]</scope>
    <source>
        <strain evidence="3 4">ATCC 49717</strain>
    </source>
</reference>
<dbReference type="Proteomes" id="UP000001096">
    <property type="component" value="Unassembled WGS sequence"/>
</dbReference>
<dbReference type="Gene3D" id="3.40.50.1100">
    <property type="match status" value="1"/>
</dbReference>
<dbReference type="eggNOG" id="COG0133">
    <property type="taxonomic scope" value="Bacteria"/>
</dbReference>
<evidence type="ECO:0000313" key="3">
    <source>
        <dbReference type="EMBL" id="EKS42272.1"/>
    </source>
</evidence>
<dbReference type="GO" id="GO:0004834">
    <property type="term" value="F:tryptophan synthase activity"/>
    <property type="evidence" value="ECO:0007669"/>
    <property type="project" value="InterPro"/>
</dbReference>
<comment type="cofactor">
    <cofactor evidence="1">
        <name>pyridoxal 5'-phosphate</name>
        <dbReference type="ChEBI" id="CHEBI:597326"/>
    </cofactor>
</comment>
<accession>K8PI23</accession>
<name>K8PI23_9BRAD</name>
<dbReference type="PANTHER" id="PTHR48077:SF3">
    <property type="entry name" value="TRYPTOPHAN SYNTHASE"/>
    <property type="match status" value="1"/>
</dbReference>
<gene>
    <name evidence="3" type="ORF">HMPREF9695_01364</name>
</gene>
<dbReference type="GO" id="GO:0005737">
    <property type="term" value="C:cytoplasm"/>
    <property type="evidence" value="ECO:0007669"/>
    <property type="project" value="TreeGrafter"/>
</dbReference>
<evidence type="ECO:0000256" key="2">
    <source>
        <dbReference type="ARBA" id="ARBA00022898"/>
    </source>
</evidence>
<dbReference type="InterPro" id="IPR036052">
    <property type="entry name" value="TrpB-like_PALP_sf"/>
</dbReference>
<evidence type="ECO:0000313" key="4">
    <source>
        <dbReference type="Proteomes" id="UP000001096"/>
    </source>
</evidence>
<dbReference type="HOGENOM" id="CLU_2420456_0_0_5"/>
<dbReference type="InterPro" id="IPR023026">
    <property type="entry name" value="Trp_synth_beta/beta-like"/>
</dbReference>
<comment type="caution">
    <text evidence="3">The sequence shown here is derived from an EMBL/GenBank/DDBJ whole genome shotgun (WGS) entry which is preliminary data.</text>
</comment>
<protein>
    <submittedName>
        <fullName evidence="3">Tryptophan synthase beta chain</fullName>
    </submittedName>
</protein>